<dbReference type="Proteomes" id="UP000002280">
    <property type="component" value="Chromosome 1"/>
</dbReference>
<reference evidence="3 4" key="1">
    <citation type="journal article" date="2007" name="Nature">
        <title>Genome of the marsupial Monodelphis domestica reveals innovation in non-coding sequences.</title>
        <authorList>
            <person name="Mikkelsen T.S."/>
            <person name="Wakefield M.J."/>
            <person name="Aken B."/>
            <person name="Amemiya C.T."/>
            <person name="Chang J.L."/>
            <person name="Duke S."/>
            <person name="Garber M."/>
            <person name="Gentles A.J."/>
            <person name="Goodstadt L."/>
            <person name="Heger A."/>
            <person name="Jurka J."/>
            <person name="Kamal M."/>
            <person name="Mauceli E."/>
            <person name="Searle S.M."/>
            <person name="Sharpe T."/>
            <person name="Baker M.L."/>
            <person name="Batzer M.A."/>
            <person name="Benos P.V."/>
            <person name="Belov K."/>
            <person name="Clamp M."/>
            <person name="Cook A."/>
            <person name="Cuff J."/>
            <person name="Das R."/>
            <person name="Davidow L."/>
            <person name="Deakin J.E."/>
            <person name="Fazzari M.J."/>
            <person name="Glass J.L."/>
            <person name="Grabherr M."/>
            <person name="Greally J.M."/>
            <person name="Gu W."/>
            <person name="Hore T.A."/>
            <person name="Huttley G.A."/>
            <person name="Kleber M."/>
            <person name="Jirtle R.L."/>
            <person name="Koina E."/>
            <person name="Lee J.T."/>
            <person name="Mahony S."/>
            <person name="Marra M.A."/>
            <person name="Miller R.D."/>
            <person name="Nicholls R.D."/>
            <person name="Oda M."/>
            <person name="Papenfuss A.T."/>
            <person name="Parra Z.E."/>
            <person name="Pollock D.D."/>
            <person name="Ray D.A."/>
            <person name="Schein J.E."/>
            <person name="Speed T.P."/>
            <person name="Thompson K."/>
            <person name="VandeBerg J.L."/>
            <person name="Wade C.M."/>
            <person name="Walker J.A."/>
            <person name="Waters P.D."/>
            <person name="Webber C."/>
            <person name="Weidman J.R."/>
            <person name="Xie X."/>
            <person name="Zody M.C."/>
            <person name="Baldwin J."/>
            <person name="Abdouelleil A."/>
            <person name="Abdulkadir J."/>
            <person name="Abebe A."/>
            <person name="Abera B."/>
            <person name="Abreu J."/>
            <person name="Acer S.C."/>
            <person name="Aftuck L."/>
            <person name="Alexander A."/>
            <person name="An P."/>
            <person name="Anderson E."/>
            <person name="Anderson S."/>
            <person name="Arachi H."/>
            <person name="Azer M."/>
            <person name="Bachantsang P."/>
            <person name="Barry A."/>
            <person name="Bayul T."/>
            <person name="Berlin A."/>
            <person name="Bessette D."/>
            <person name="Bloom T."/>
            <person name="Bloom T."/>
            <person name="Boguslavskiy L."/>
            <person name="Bonnet C."/>
            <person name="Boukhgalter B."/>
            <person name="Bourzgui I."/>
            <person name="Brown A."/>
            <person name="Cahill P."/>
            <person name="Channer S."/>
            <person name="Cheshatsang Y."/>
            <person name="Chuda L."/>
            <person name="Citroen M."/>
            <person name="Collymore A."/>
            <person name="Cooke P."/>
            <person name="Costello M."/>
            <person name="D'Aco K."/>
            <person name="Daza R."/>
            <person name="De Haan G."/>
            <person name="DeGray S."/>
            <person name="DeMaso C."/>
            <person name="Dhargay N."/>
            <person name="Dooley K."/>
            <person name="Dooley E."/>
            <person name="Doricent M."/>
            <person name="Dorje P."/>
            <person name="Dorjee K."/>
            <person name="Dupes A."/>
            <person name="Elong R."/>
            <person name="Falk J."/>
            <person name="Farina A."/>
            <person name="Faro S."/>
            <person name="Ferguson D."/>
            <person name="Fisher S."/>
            <person name="Foley C.D."/>
            <person name="Franke A."/>
            <person name="Friedrich D."/>
            <person name="Gadbois L."/>
            <person name="Gearin G."/>
            <person name="Gearin C.R."/>
            <person name="Giannoukos G."/>
            <person name="Goode T."/>
            <person name="Graham J."/>
            <person name="Grandbois E."/>
            <person name="Grewal S."/>
            <person name="Gyaltsen K."/>
            <person name="Hafez N."/>
            <person name="Hagos B."/>
            <person name="Hall J."/>
            <person name="Henson C."/>
            <person name="Hollinger A."/>
            <person name="Honan T."/>
            <person name="Huard M.D."/>
            <person name="Hughes L."/>
            <person name="Hurhula B."/>
            <person name="Husby M.E."/>
            <person name="Kamat A."/>
            <person name="Kanga B."/>
            <person name="Kashin S."/>
            <person name="Khazanovich D."/>
            <person name="Kisner P."/>
            <person name="Lance K."/>
            <person name="Lara M."/>
            <person name="Lee W."/>
            <person name="Lennon N."/>
            <person name="Letendre F."/>
            <person name="LeVine R."/>
            <person name="Lipovsky A."/>
            <person name="Liu X."/>
            <person name="Liu J."/>
            <person name="Liu S."/>
            <person name="Lokyitsang T."/>
            <person name="Lokyitsang Y."/>
            <person name="Lubonja R."/>
            <person name="Lui A."/>
            <person name="MacDonald P."/>
            <person name="Magnisalis V."/>
            <person name="Maru K."/>
            <person name="Matthews C."/>
            <person name="McCusker W."/>
            <person name="McDonough S."/>
            <person name="Mehta T."/>
            <person name="Meldrim J."/>
            <person name="Meneus L."/>
            <person name="Mihai O."/>
            <person name="Mihalev A."/>
            <person name="Mihova T."/>
            <person name="Mittelman R."/>
            <person name="Mlenga V."/>
            <person name="Montmayeur A."/>
            <person name="Mulrain L."/>
            <person name="Navidi A."/>
            <person name="Naylor J."/>
            <person name="Negash T."/>
            <person name="Nguyen T."/>
            <person name="Nguyen N."/>
            <person name="Nicol R."/>
            <person name="Norbu C."/>
            <person name="Norbu N."/>
            <person name="Novod N."/>
            <person name="O'Neill B."/>
            <person name="Osman S."/>
            <person name="Markiewicz E."/>
            <person name="Oyono O.L."/>
            <person name="Patti C."/>
            <person name="Phunkhang P."/>
            <person name="Pierre F."/>
            <person name="Priest M."/>
            <person name="Raghuraman S."/>
            <person name="Rege F."/>
            <person name="Reyes R."/>
            <person name="Rise C."/>
            <person name="Rogov P."/>
            <person name="Ross K."/>
            <person name="Ryan E."/>
            <person name="Settipalli S."/>
            <person name="Shea T."/>
            <person name="Sherpa N."/>
            <person name="Shi L."/>
            <person name="Shih D."/>
            <person name="Sparrow T."/>
            <person name="Spaulding J."/>
            <person name="Stalker J."/>
            <person name="Stange-Thomann N."/>
            <person name="Stavropoulos S."/>
            <person name="Stone C."/>
            <person name="Strader C."/>
            <person name="Tesfaye S."/>
            <person name="Thomson T."/>
            <person name="Thoulutsang Y."/>
            <person name="Thoulutsang D."/>
            <person name="Topham K."/>
            <person name="Topping I."/>
            <person name="Tsamla T."/>
            <person name="Vassiliev H."/>
            <person name="Vo A."/>
            <person name="Wangchuk T."/>
            <person name="Wangdi T."/>
            <person name="Weiand M."/>
            <person name="Wilkinson J."/>
            <person name="Wilson A."/>
            <person name="Yadav S."/>
            <person name="Young G."/>
            <person name="Yu Q."/>
            <person name="Zembek L."/>
            <person name="Zhong D."/>
            <person name="Zimmer A."/>
            <person name="Zwirko Z."/>
            <person name="Jaffe D.B."/>
            <person name="Alvarez P."/>
            <person name="Brockman W."/>
            <person name="Butler J."/>
            <person name="Chin C."/>
            <person name="Gnerre S."/>
            <person name="MacCallum I."/>
            <person name="Graves J.A."/>
            <person name="Ponting C.P."/>
            <person name="Breen M."/>
            <person name="Samollow P.B."/>
            <person name="Lander E.S."/>
            <person name="Lindblad-Toh K."/>
        </authorList>
    </citation>
    <scope>NUCLEOTIDE SEQUENCE [LARGE SCALE GENOMIC DNA]</scope>
</reference>
<dbReference type="eggNOG" id="ENOG502QQNP">
    <property type="taxonomic scope" value="Eukaryota"/>
</dbReference>
<keyword evidence="4" id="KW-1185">Reference proteome</keyword>
<dbReference type="InterPro" id="IPR031974">
    <property type="entry name" value="PDCD7"/>
</dbReference>
<proteinExistence type="predicted"/>
<evidence type="ECO:0000313" key="4">
    <source>
        <dbReference type="Proteomes" id="UP000002280"/>
    </source>
</evidence>
<protein>
    <submittedName>
        <fullName evidence="3">Programmed cell death 7</fullName>
    </submittedName>
</protein>
<dbReference type="OrthoDB" id="2289628at2759"/>
<feature type="compositionally biased region" description="Pro residues" evidence="2">
    <location>
        <begin position="14"/>
        <end position="52"/>
    </location>
</feature>
<dbReference type="OMA" id="TSFWQRD"/>
<keyword evidence="1" id="KW-0175">Coiled coil</keyword>
<gene>
    <name evidence="3" type="primary">PDCD7</name>
</gene>
<feature type="compositionally biased region" description="Pro residues" evidence="2">
    <location>
        <begin position="101"/>
        <end position="117"/>
    </location>
</feature>
<feature type="coiled-coil region" evidence="1">
    <location>
        <begin position="223"/>
        <end position="278"/>
    </location>
</feature>
<dbReference type="InterPro" id="IPR052831">
    <property type="entry name" value="Apoptosis_promoter"/>
</dbReference>
<feature type="coiled-coil region" evidence="1">
    <location>
        <begin position="343"/>
        <end position="397"/>
    </location>
</feature>
<dbReference type="Pfam" id="PF16021">
    <property type="entry name" value="PDCD7"/>
    <property type="match status" value="1"/>
</dbReference>
<dbReference type="GO" id="GO:0005689">
    <property type="term" value="C:U12-type spliceosomal complex"/>
    <property type="evidence" value="ECO:0000318"/>
    <property type="project" value="GO_Central"/>
</dbReference>
<organism evidence="3 4">
    <name type="scientific">Monodelphis domestica</name>
    <name type="common">Gray short-tailed opossum</name>
    <dbReference type="NCBI Taxonomy" id="13616"/>
    <lineage>
        <taxon>Eukaryota</taxon>
        <taxon>Metazoa</taxon>
        <taxon>Chordata</taxon>
        <taxon>Craniata</taxon>
        <taxon>Vertebrata</taxon>
        <taxon>Euteleostomi</taxon>
        <taxon>Mammalia</taxon>
        <taxon>Metatheria</taxon>
        <taxon>Didelphimorphia</taxon>
        <taxon>Didelphidae</taxon>
        <taxon>Monodelphis</taxon>
    </lineage>
</organism>
<feature type="compositionally biased region" description="Pro residues" evidence="2">
    <location>
        <begin position="66"/>
        <end position="84"/>
    </location>
</feature>
<dbReference type="HOGENOM" id="CLU_027959_0_0_1"/>
<accession>F6RNS9</accession>
<dbReference type="AlphaFoldDB" id="F6RNS9"/>
<feature type="region of interest" description="Disordered" evidence="2">
    <location>
        <begin position="140"/>
        <end position="165"/>
    </location>
</feature>
<dbReference type="Bgee" id="ENSMODG00000010358">
    <property type="expression patterns" value="Expressed in skeletal muscle tissue and 19 other cell types or tissues"/>
</dbReference>
<dbReference type="GeneTree" id="ENSGT00390000017392"/>
<evidence type="ECO:0000256" key="2">
    <source>
        <dbReference type="SAM" id="MobiDB-lite"/>
    </source>
</evidence>
<sequence length="477" mass="53770">MALPPFPGRFAPACPVPPPPPPHPPPPPFRCLPFGPPPPPQAFPPPPLPPRLGPFLGTSGPSAAPFLPPPIPPPPIPPPPPPPQCRTFPGLEGGERLQQPSPAPPWAPRWADAPPPDGLGDTALQRQRDRQWLEAVFAAPRRANGPPSPGAAGEAAPTGPSLGELRGRLRGALRLVSRLRGLCRALREAEADGEAWERLHQQAVPLREQLRLDLESLNQPAYLGAARRKLERVRKRRLRLRERAREREAEREAAQARAAEREEEIDRWRNKCVQEVEEKAREQELKVAADGVLSEVRKKQADTKRMVDILRALEKLRKLRKEAAARKGVCPPASADEAFEHHVERLRKLIKKRTELYEAEERALRVMLEGEQEEERKRELERKQKKEKEKILHQKQEINSKLFGEPDEFPLSHLLQPFRQYYLQAEHSLPALIQIRHEWDQYLAPSDHPEATSVPQGWVIPTFPSSDTWAAALGLNQ</sequence>
<dbReference type="PANTHER" id="PTHR48190">
    <property type="entry name" value="PROGRAMMED CELL DEATH PROTEIN 7"/>
    <property type="match status" value="1"/>
</dbReference>
<evidence type="ECO:0000313" key="3">
    <source>
        <dbReference type="Ensembl" id="ENSMODP00000012980.4"/>
    </source>
</evidence>
<dbReference type="CTD" id="10081"/>
<dbReference type="GeneID" id="100024143"/>
<dbReference type="FunCoup" id="F6RNS9">
    <property type="interactions" value="1536"/>
</dbReference>
<dbReference type="PRINTS" id="PR01217">
    <property type="entry name" value="PRICHEXTENSN"/>
</dbReference>
<dbReference type="KEGG" id="mdo:100024143"/>
<feature type="region of interest" description="Disordered" evidence="2">
    <location>
        <begin position="1"/>
        <end position="124"/>
    </location>
</feature>
<reference evidence="3" key="2">
    <citation type="submission" date="2025-08" db="UniProtKB">
        <authorList>
            <consortium name="Ensembl"/>
        </authorList>
    </citation>
    <scope>IDENTIFICATION</scope>
</reference>
<dbReference type="Ensembl" id="ENSMODT00000013217.5">
    <property type="protein sequence ID" value="ENSMODP00000012980.4"/>
    <property type="gene ID" value="ENSMODG00000010358.5"/>
</dbReference>
<evidence type="ECO:0000256" key="1">
    <source>
        <dbReference type="SAM" id="Coils"/>
    </source>
</evidence>
<dbReference type="RefSeq" id="XP_007479645.1">
    <property type="nucleotide sequence ID" value="XM_007479583.3"/>
</dbReference>
<dbReference type="PANTHER" id="PTHR48190:SF2">
    <property type="entry name" value="PROGRAMMED CELL DEATH PROTEIN 7"/>
    <property type="match status" value="1"/>
</dbReference>
<dbReference type="STRING" id="13616.ENSMODP00000012980"/>
<name>F6RNS9_MONDO</name>
<dbReference type="InParanoid" id="F6RNS9"/>
<reference evidence="3" key="3">
    <citation type="submission" date="2025-09" db="UniProtKB">
        <authorList>
            <consortium name="Ensembl"/>
        </authorList>
    </citation>
    <scope>IDENTIFICATION</scope>
</reference>